<dbReference type="Proteomes" id="UP000232163">
    <property type="component" value="Unassembled WGS sequence"/>
</dbReference>
<evidence type="ECO:0000256" key="1">
    <source>
        <dbReference type="ARBA" id="ARBA00004651"/>
    </source>
</evidence>
<comment type="subcellular location">
    <subcellularLocation>
        <location evidence="1">Cell membrane</location>
        <topology evidence="1">Multi-pass membrane protein</topology>
    </subcellularLocation>
</comment>
<dbReference type="AlphaFoldDB" id="A0A2N9W0C6"/>
<keyword evidence="2" id="KW-1003">Cell membrane</keyword>
<organism evidence="7 8">
    <name type="scientific">Phyllobacterium zundukense</name>
    <dbReference type="NCBI Taxonomy" id="1867719"/>
    <lineage>
        <taxon>Bacteria</taxon>
        <taxon>Pseudomonadati</taxon>
        <taxon>Pseudomonadota</taxon>
        <taxon>Alphaproteobacteria</taxon>
        <taxon>Hyphomicrobiales</taxon>
        <taxon>Phyllobacteriaceae</taxon>
        <taxon>Phyllobacterium</taxon>
    </lineage>
</organism>
<dbReference type="Pfam" id="PF02653">
    <property type="entry name" value="BPD_transp_2"/>
    <property type="match status" value="1"/>
</dbReference>
<reference evidence="7 8" key="1">
    <citation type="journal article" date="2017" name="Int J Environ Stud">
        <title>Does the Miocene-Pliocene relict legume Oxytropis triphylla form nitrogen-fixing nodules with a combination of bacterial strains?</title>
        <authorList>
            <person name="Safronova V."/>
            <person name="Belimov A."/>
            <person name="Sazanova A."/>
            <person name="Kuznetsova I."/>
            <person name="Popova J."/>
            <person name="Andronov E."/>
            <person name="Verkhozina A."/>
            <person name="Tikhonovich I."/>
        </authorList>
    </citation>
    <scope>NUCLEOTIDE SEQUENCE [LARGE SCALE GENOMIC DNA]</scope>
    <source>
        <strain evidence="7 8">Tri-38</strain>
    </source>
</reference>
<dbReference type="PANTHER" id="PTHR32196">
    <property type="entry name" value="ABC TRANSPORTER PERMEASE PROTEIN YPHD-RELATED-RELATED"/>
    <property type="match status" value="1"/>
</dbReference>
<feature type="transmembrane region" description="Helical" evidence="6">
    <location>
        <begin position="247"/>
        <end position="266"/>
    </location>
</feature>
<accession>A0A2N9W0C6</accession>
<proteinExistence type="predicted"/>
<protein>
    <submittedName>
        <fullName evidence="7">Sugar ABC transporter permease</fullName>
    </submittedName>
</protein>
<comment type="caution">
    <text evidence="7">The sequence shown here is derived from an EMBL/GenBank/DDBJ whole genome shotgun (WGS) entry which is preliminary data.</text>
</comment>
<dbReference type="GO" id="GO:0022857">
    <property type="term" value="F:transmembrane transporter activity"/>
    <property type="evidence" value="ECO:0007669"/>
    <property type="project" value="InterPro"/>
</dbReference>
<keyword evidence="5 6" id="KW-0472">Membrane</keyword>
<evidence type="ECO:0000256" key="6">
    <source>
        <dbReference type="SAM" id="Phobius"/>
    </source>
</evidence>
<keyword evidence="3 6" id="KW-0812">Transmembrane</keyword>
<dbReference type="EMBL" id="MZMT01000023">
    <property type="protein sequence ID" value="PIO45194.1"/>
    <property type="molecule type" value="Genomic_DNA"/>
</dbReference>
<feature type="transmembrane region" description="Helical" evidence="6">
    <location>
        <begin position="213"/>
        <end position="235"/>
    </location>
</feature>
<dbReference type="GO" id="GO:0005886">
    <property type="term" value="C:plasma membrane"/>
    <property type="evidence" value="ECO:0007669"/>
    <property type="project" value="UniProtKB-SubCell"/>
</dbReference>
<dbReference type="CDD" id="cd06579">
    <property type="entry name" value="TM_PBP1_transp_AraH_like"/>
    <property type="match status" value="1"/>
</dbReference>
<dbReference type="KEGG" id="pht:BLM14_02015"/>
<evidence type="ECO:0000256" key="4">
    <source>
        <dbReference type="ARBA" id="ARBA00022989"/>
    </source>
</evidence>
<feature type="transmembrane region" description="Helical" evidence="6">
    <location>
        <begin position="69"/>
        <end position="88"/>
    </location>
</feature>
<keyword evidence="4 6" id="KW-1133">Transmembrane helix</keyword>
<evidence type="ECO:0000256" key="2">
    <source>
        <dbReference type="ARBA" id="ARBA00022475"/>
    </source>
</evidence>
<feature type="transmembrane region" description="Helical" evidence="6">
    <location>
        <begin position="297"/>
        <end position="316"/>
    </location>
</feature>
<evidence type="ECO:0000256" key="3">
    <source>
        <dbReference type="ARBA" id="ARBA00022692"/>
    </source>
</evidence>
<feature type="transmembrane region" description="Helical" evidence="6">
    <location>
        <begin position="94"/>
        <end position="116"/>
    </location>
</feature>
<evidence type="ECO:0000256" key="5">
    <source>
        <dbReference type="ARBA" id="ARBA00023136"/>
    </source>
</evidence>
<keyword evidence="8" id="KW-1185">Reference proteome</keyword>
<feature type="transmembrane region" description="Helical" evidence="6">
    <location>
        <begin position="12"/>
        <end position="30"/>
    </location>
</feature>
<dbReference type="OrthoDB" id="7905859at2"/>
<sequence>MNDLRHRIHHNGGLLAAISLFIVMFIIYVSNHPVGLTAAVATTASNKAVLLALVAMAQTLPVLTRGLDLSVGMVFILANCLASVIVIGTIGEGFLGIAIVLGAGALAGFINGAIIVWGRLQPIITTLATGAVYYGIALYVRPGPGGDVQSVIADFATGQLFGVVPTALVVLLAIMLIVWLPYRNSVLGRAAYAVGSNEQAAYMSGVPVRRAKLLAYTLAGFLAAVGGLMLTFNTYSGEASAPIAGNYTLNSIAAVVIGGTSLFGGWGSAIGSIFGAFVLRTIEDLLFVFDLDPLWQPLFQGVVLLAAVSLGALRVLRIRNRLELFA</sequence>
<name>A0A2N9W0C6_9HYPH</name>
<evidence type="ECO:0000313" key="7">
    <source>
        <dbReference type="EMBL" id="PIO45194.1"/>
    </source>
</evidence>
<gene>
    <name evidence="7" type="ORF">B5P45_09145</name>
</gene>
<feature type="transmembrane region" description="Helical" evidence="6">
    <location>
        <begin position="36"/>
        <end position="57"/>
    </location>
</feature>
<dbReference type="InterPro" id="IPR001851">
    <property type="entry name" value="ABC_transp_permease"/>
</dbReference>
<dbReference type="RefSeq" id="WP_099997870.1">
    <property type="nucleotide sequence ID" value="NZ_CP017940.1"/>
</dbReference>
<feature type="transmembrane region" description="Helical" evidence="6">
    <location>
        <begin position="160"/>
        <end position="180"/>
    </location>
</feature>
<evidence type="ECO:0000313" key="8">
    <source>
        <dbReference type="Proteomes" id="UP000232163"/>
    </source>
</evidence>